<dbReference type="STRING" id="39841.SAMN05660836_02451"/>
<dbReference type="GO" id="GO:0016226">
    <property type="term" value="P:iron-sulfur cluster assembly"/>
    <property type="evidence" value="ECO:0007669"/>
    <property type="project" value="InterPro"/>
</dbReference>
<dbReference type="Gene3D" id="3.90.1010.10">
    <property type="match status" value="1"/>
</dbReference>
<evidence type="ECO:0000313" key="2">
    <source>
        <dbReference type="EMBL" id="SFN04276.1"/>
    </source>
</evidence>
<sequence length="135" mass="14760">MEFRGSKFEEALEFAIGLTSESDLLPAPDGWNGHAVTRGSCGDEIEIWIKTDRDVIVDAACRVRGCLPSRACTVSAIELIRGKRLRDAELLSPRDILSRIDLPEDAEHCAVLAVEALQAALRNLKGGKETEEKGQ</sequence>
<proteinExistence type="predicted"/>
<dbReference type="CDD" id="cd06664">
    <property type="entry name" value="IscU_like"/>
    <property type="match status" value="1"/>
</dbReference>
<dbReference type="GO" id="GO:0005506">
    <property type="term" value="F:iron ion binding"/>
    <property type="evidence" value="ECO:0007669"/>
    <property type="project" value="InterPro"/>
</dbReference>
<keyword evidence="3" id="KW-1185">Reference proteome</keyword>
<accession>A0A1I4VTF3</accession>
<dbReference type="AlphaFoldDB" id="A0A1I4VTF3"/>
<gene>
    <name evidence="2" type="ORF">SAMN05660836_02451</name>
</gene>
<dbReference type="PANTHER" id="PTHR10093">
    <property type="entry name" value="IRON-SULFUR CLUSTER ASSEMBLY ENZYME NIFU HOMOLOG"/>
    <property type="match status" value="1"/>
</dbReference>
<dbReference type="Pfam" id="PF01592">
    <property type="entry name" value="NifU_N"/>
    <property type="match status" value="1"/>
</dbReference>
<organism evidence="2 3">
    <name type="scientific">Thermodesulforhabdus norvegica</name>
    <dbReference type="NCBI Taxonomy" id="39841"/>
    <lineage>
        <taxon>Bacteria</taxon>
        <taxon>Pseudomonadati</taxon>
        <taxon>Thermodesulfobacteriota</taxon>
        <taxon>Syntrophobacteria</taxon>
        <taxon>Syntrophobacterales</taxon>
        <taxon>Thermodesulforhabdaceae</taxon>
        <taxon>Thermodesulforhabdus</taxon>
    </lineage>
</organism>
<dbReference type="Proteomes" id="UP000199611">
    <property type="component" value="Unassembled WGS sequence"/>
</dbReference>
<reference evidence="2 3" key="1">
    <citation type="submission" date="2016-10" db="EMBL/GenBank/DDBJ databases">
        <authorList>
            <person name="de Groot N.N."/>
        </authorList>
    </citation>
    <scope>NUCLEOTIDE SEQUENCE [LARGE SCALE GENOMIC DNA]</scope>
    <source>
        <strain evidence="2 3">DSM 9990</strain>
    </source>
</reference>
<dbReference type="OrthoDB" id="5420473at2"/>
<dbReference type="EMBL" id="FOUU01000011">
    <property type="protein sequence ID" value="SFN04276.1"/>
    <property type="molecule type" value="Genomic_DNA"/>
</dbReference>
<dbReference type="InterPro" id="IPR002871">
    <property type="entry name" value="NIF_FeS_clus_asmbl_NifU_N"/>
</dbReference>
<dbReference type="GO" id="GO:0051536">
    <property type="term" value="F:iron-sulfur cluster binding"/>
    <property type="evidence" value="ECO:0007669"/>
    <property type="project" value="InterPro"/>
</dbReference>
<evidence type="ECO:0000259" key="1">
    <source>
        <dbReference type="Pfam" id="PF01592"/>
    </source>
</evidence>
<protein>
    <submittedName>
        <fullName evidence="2">Nitrogen fixation protein NifU</fullName>
    </submittedName>
</protein>
<evidence type="ECO:0000313" key="3">
    <source>
        <dbReference type="Proteomes" id="UP000199611"/>
    </source>
</evidence>
<name>A0A1I4VTF3_9BACT</name>
<dbReference type="RefSeq" id="WP_093396158.1">
    <property type="nucleotide sequence ID" value="NZ_FOUU01000011.1"/>
</dbReference>
<feature type="domain" description="NIF system FeS cluster assembly NifU N-terminal" evidence="1">
    <location>
        <begin position="38"/>
        <end position="126"/>
    </location>
</feature>
<dbReference type="SUPFAM" id="SSF82649">
    <property type="entry name" value="SufE/NifU"/>
    <property type="match status" value="1"/>
</dbReference>